<protein>
    <submittedName>
        <fullName evidence="4">NAD-dependent succinate-semialdehyde dehydrogenase</fullName>
    </submittedName>
</protein>
<dbReference type="PANTHER" id="PTHR43353:SF5">
    <property type="entry name" value="SUCCINATE-SEMIALDEHYDE DEHYDROGENASE, MITOCHONDRIAL"/>
    <property type="match status" value="1"/>
</dbReference>
<dbReference type="Pfam" id="PF00171">
    <property type="entry name" value="Aldedh"/>
    <property type="match status" value="1"/>
</dbReference>
<accession>A0ABT0D8G8</accession>
<evidence type="ECO:0000313" key="5">
    <source>
        <dbReference type="Proteomes" id="UP001203284"/>
    </source>
</evidence>
<sequence length="479" mass="51629">MLTATYPDTSLFIDGKWIPGPSSDPVLNPATGEEIGRVAHAGRAELDAALEAASRAFAKWSRVTAHERYKLLRKAGELLRERHEEIARIMTMEQGKPVAEARVETLAAADIIDWLAEEGRRQYGRLIPARAEGVQQIVHREPVGVVAAFTPWNFPINQAVRKCSAAIAAGCTIILKGPEETPASCAALVKCYEDAGIPAGVVNLVYGTPSEISEYLIPHPVIKKVTFTGSTPVGKKLAALAGEHMKRVTMELGGHAPAVVFEDADLDHAIKMLAGAKFRNAGQVCVSPTRFLVHENVYERFVDGFTEAVKQVKVGNGLDESVRMGPLANSRRVDAMEALTADALQKGASLRTGGGRIGNTGYFFQPTVLTEVPLSARIMNEEPFGPVVPISSFSSRDGLFDEANRLPWGLAAYAYTRSGQLADEFGRRVESGMVSINHHGLAFPETPFGGIKDSGFGSEGGIEAMDAYVNTKFVTQLNV</sequence>
<evidence type="ECO:0000313" key="4">
    <source>
        <dbReference type="EMBL" id="MCK0196236.1"/>
    </source>
</evidence>
<evidence type="ECO:0000259" key="3">
    <source>
        <dbReference type="Pfam" id="PF00171"/>
    </source>
</evidence>
<gene>
    <name evidence="4" type="ORF">MWN34_04850</name>
</gene>
<organism evidence="4 5">
    <name type="scientific">Ancylobacter crimeensis</name>
    <dbReference type="NCBI Taxonomy" id="2579147"/>
    <lineage>
        <taxon>Bacteria</taxon>
        <taxon>Pseudomonadati</taxon>
        <taxon>Pseudomonadota</taxon>
        <taxon>Alphaproteobacteria</taxon>
        <taxon>Hyphomicrobiales</taxon>
        <taxon>Xanthobacteraceae</taxon>
        <taxon>Ancylobacter</taxon>
    </lineage>
</organism>
<comment type="caution">
    <text evidence="4">The sequence shown here is derived from an EMBL/GenBank/DDBJ whole genome shotgun (WGS) entry which is preliminary data.</text>
</comment>
<dbReference type="Gene3D" id="3.40.309.10">
    <property type="entry name" value="Aldehyde Dehydrogenase, Chain A, domain 2"/>
    <property type="match status" value="1"/>
</dbReference>
<feature type="domain" description="Aldehyde dehydrogenase" evidence="3">
    <location>
        <begin position="24"/>
        <end position="474"/>
    </location>
</feature>
<keyword evidence="5" id="KW-1185">Reference proteome</keyword>
<evidence type="ECO:0000256" key="1">
    <source>
        <dbReference type="ARBA" id="ARBA00009986"/>
    </source>
</evidence>
<reference evidence="4 5" key="1">
    <citation type="submission" date="2022-04" db="EMBL/GenBank/DDBJ databases">
        <authorList>
            <person name="Grouzdev D.S."/>
            <person name="Pantiukh K.S."/>
            <person name="Krutkina M.S."/>
        </authorList>
    </citation>
    <scope>NUCLEOTIDE SEQUENCE [LARGE SCALE GENOMIC DNA]</scope>
    <source>
        <strain evidence="4 5">6x-1</strain>
    </source>
</reference>
<keyword evidence="2" id="KW-0560">Oxidoreductase</keyword>
<dbReference type="Gene3D" id="3.40.605.10">
    <property type="entry name" value="Aldehyde Dehydrogenase, Chain A, domain 1"/>
    <property type="match status" value="1"/>
</dbReference>
<dbReference type="InterPro" id="IPR050740">
    <property type="entry name" value="Aldehyde_DH_Superfamily"/>
</dbReference>
<dbReference type="RefSeq" id="WP_247027147.1">
    <property type="nucleotide sequence ID" value="NZ_JALKCH010000003.1"/>
</dbReference>
<comment type="similarity">
    <text evidence="1">Belongs to the aldehyde dehydrogenase family.</text>
</comment>
<proteinExistence type="inferred from homology"/>
<dbReference type="PANTHER" id="PTHR43353">
    <property type="entry name" value="SUCCINATE-SEMIALDEHYDE DEHYDROGENASE, MITOCHONDRIAL"/>
    <property type="match status" value="1"/>
</dbReference>
<dbReference type="InterPro" id="IPR015590">
    <property type="entry name" value="Aldehyde_DH_dom"/>
</dbReference>
<dbReference type="Proteomes" id="UP001203284">
    <property type="component" value="Unassembled WGS sequence"/>
</dbReference>
<dbReference type="InterPro" id="IPR016161">
    <property type="entry name" value="Ald_DH/histidinol_DH"/>
</dbReference>
<dbReference type="EMBL" id="JALKCH010000003">
    <property type="protein sequence ID" value="MCK0196236.1"/>
    <property type="molecule type" value="Genomic_DNA"/>
</dbReference>
<dbReference type="InterPro" id="IPR016163">
    <property type="entry name" value="Ald_DH_C"/>
</dbReference>
<dbReference type="InterPro" id="IPR016162">
    <property type="entry name" value="Ald_DH_N"/>
</dbReference>
<name>A0ABT0D8G8_9HYPH</name>
<dbReference type="SUPFAM" id="SSF53720">
    <property type="entry name" value="ALDH-like"/>
    <property type="match status" value="1"/>
</dbReference>
<evidence type="ECO:0000256" key="2">
    <source>
        <dbReference type="ARBA" id="ARBA00023002"/>
    </source>
</evidence>
<dbReference type="CDD" id="cd07103">
    <property type="entry name" value="ALDH_F5_SSADH_GabD"/>
    <property type="match status" value="1"/>
</dbReference>